<evidence type="ECO:0000256" key="2">
    <source>
        <dbReference type="ARBA" id="ARBA00022490"/>
    </source>
</evidence>
<keyword evidence="6" id="KW-0206">Cytoskeleton</keyword>
<dbReference type="GO" id="GO:0005930">
    <property type="term" value="C:axoneme"/>
    <property type="evidence" value="ECO:0007669"/>
    <property type="project" value="UniProtKB-SubCell"/>
</dbReference>
<dbReference type="SUPFAM" id="SSF50978">
    <property type="entry name" value="WD40 repeat-like"/>
    <property type="match status" value="1"/>
</dbReference>
<dbReference type="PANTHER" id="PTHR14885">
    <property type="entry name" value="CILIA- AND FLAGELLA-ASSOCIATED PROTEIN 43-RELATED"/>
    <property type="match status" value="1"/>
</dbReference>
<keyword evidence="11" id="KW-1185">Reference proteome</keyword>
<reference evidence="12" key="1">
    <citation type="submission" date="2025-08" db="UniProtKB">
        <authorList>
            <consortium name="RefSeq"/>
        </authorList>
    </citation>
    <scope>IDENTIFICATION</scope>
</reference>
<dbReference type="PANTHER" id="PTHR14885:SF1">
    <property type="entry name" value="CILIA- AND FLAGELLA-ASSOCIATED PROTEIN 43"/>
    <property type="match status" value="1"/>
</dbReference>
<name>A0A9C6SKV7_BOMTE</name>
<dbReference type="GO" id="GO:0060271">
    <property type="term" value="P:cilium assembly"/>
    <property type="evidence" value="ECO:0007669"/>
    <property type="project" value="TreeGrafter"/>
</dbReference>
<organism evidence="11 12">
    <name type="scientific">Bombus terrestris</name>
    <name type="common">Buff-tailed bumblebee</name>
    <name type="synonym">Apis terrestris</name>
    <dbReference type="NCBI Taxonomy" id="30195"/>
    <lineage>
        <taxon>Eukaryota</taxon>
        <taxon>Metazoa</taxon>
        <taxon>Ecdysozoa</taxon>
        <taxon>Arthropoda</taxon>
        <taxon>Hexapoda</taxon>
        <taxon>Insecta</taxon>
        <taxon>Pterygota</taxon>
        <taxon>Neoptera</taxon>
        <taxon>Endopterygota</taxon>
        <taxon>Hymenoptera</taxon>
        <taxon>Apocrita</taxon>
        <taxon>Aculeata</taxon>
        <taxon>Apoidea</taxon>
        <taxon>Anthophila</taxon>
        <taxon>Apidae</taxon>
        <taxon>Bombus</taxon>
        <taxon>Bombus</taxon>
    </lineage>
</organism>
<evidence type="ECO:0000313" key="12">
    <source>
        <dbReference type="RefSeq" id="XP_048262512.1"/>
    </source>
</evidence>
<keyword evidence="2" id="KW-0963">Cytoplasm</keyword>
<evidence type="ECO:0000256" key="9">
    <source>
        <dbReference type="ARBA" id="ARBA00023662"/>
    </source>
</evidence>
<evidence type="ECO:0000256" key="6">
    <source>
        <dbReference type="ARBA" id="ARBA00023212"/>
    </source>
</evidence>
<evidence type="ECO:0000256" key="10">
    <source>
        <dbReference type="SAM" id="Coils"/>
    </source>
</evidence>
<comment type="similarity">
    <text evidence="8">Belongs to the CFAP43 family.</text>
</comment>
<feature type="coiled-coil region" evidence="10">
    <location>
        <begin position="1550"/>
        <end position="1577"/>
    </location>
</feature>
<keyword evidence="4" id="KW-0677">Repeat</keyword>
<comment type="subcellular location">
    <subcellularLocation>
        <location evidence="1">Cytoplasm</location>
        <location evidence="1">Cytoskeleton</location>
        <location evidence="1">Cilium axoneme</location>
    </subcellularLocation>
</comment>
<evidence type="ECO:0000256" key="1">
    <source>
        <dbReference type="ARBA" id="ARBA00004430"/>
    </source>
</evidence>
<accession>A0A9C6SKV7</accession>
<dbReference type="GO" id="GO:0003341">
    <property type="term" value="P:cilium movement"/>
    <property type="evidence" value="ECO:0007669"/>
    <property type="project" value="UniProtKB-ARBA"/>
</dbReference>
<dbReference type="Pfam" id="PF25828">
    <property type="entry name" value="CC_Cfap43"/>
    <property type="match status" value="1"/>
</dbReference>
<dbReference type="OrthoDB" id="535167at2759"/>
<keyword evidence="3" id="KW-0853">WD repeat</keyword>
<dbReference type="GeneID" id="100643932"/>
<sequence>MNHNNWRPAWIRGNKFEDIVWITKDVLAWCSGILIVFYNINQKKQSFYWCWNHDTGEGVRCLSAHKTLSVFAFAEKIIQPRILVFSYPSMSKIAECTGGCASGYLTTAFAQRDHLISIGSYPLFMMTIWNWRTGEKIISVNTFIRDEVGQIMKITQIGPTVVSQLGRTCGQLYTWEVDIAGKVAIVKADEPLAMATLQNWLDVILRFFSFQANYSNFRIPDHKIKLPRDTSILWADWSPTSTEPLLAITDVNGHVFLSNLDGSSINRIVYSQRCNICTDMELPIVAWFREGIILRTTFCQIRFFTRNPRTSSWRKEWYVKSETRPYVLVTHPNENRFFYSTLEGYLMQIDFTEDDAAPKVLMVLNYGVAYRFADFIYPWCHHLVVICDAKKELIVVECYGGKPLSSIDPEIESEITCQVSHPDFPLVVLGTENGEVVFVTFTEPIEPRIVARVRLQRTPIDLIKFSNTGRFMIAGEKRTGNCYCVSLQRDKMYTPVTLIKVRRMITDLLIYEGFRQLRVLVLYVGAKHYNVGQIVDLYEASSEQNLITDCLQSLKLPGVYRTLYHVPGNPMLLIGSPYLTRQLRVQRVHDFKQIFMEDGLATGHQVKVANLYVDRSWIVTTALDGCVLIRDKTVRRVVAHIMTHHRSDLGTIKAMANRQGDLIVCLGYDGSLVGIVGERKDLSQSGLTSSKEPLYKSEYEVYERLKKKIQSDYASLDPTIYELLTRPKYEFPDPRQGDKTWSDWRDEIQLKEEEEKCKEERAAILADFEVLRGKVKKLLDANDTSPEIEKLPVSSFDLDLTSRDQKLKAGRDICEDLRLELEHNISETRRVSKWIRKVFWDPQQVLGKCLFTIFGTIQVTNYPEFSEATDEKYHFQWANFCKKTAYDILEHDKFEPWRVYTAEELQVELNKKQKVYYEHERRLDLLFGKDDDQEELEDEKIAIVKADLEEQRAMQGTTTHRYIEQSPYYPQIGYYGFGQVMINNHLLLHDSKKLRAFFNQTFDEVYATKEREMKVISERIDRIRYIDTELRTMFNRHVPHIPADPAWHWQERPESIIKVLDHEVKAKPYVSPSQQELLDKQAAEEERIKLLLLADDFRERALMAMMDGVLEVRWEDIIKIDVPKPACMLEKKPEDYTSEDISAVKQYEKDVQFLMEERERYNRMLEAEYGRVMELLNDGIDKFNGKLIELFHFKLNIEAAINQLNLRYIRGLILIHRRMQALQEEDKLKKQIVEKEQYQEVLNDHLNSFRHVNDEMVAKYGSLVNKEKSIAKRFRSEFFSLNKLQVELLEHQYNRRPRINTKNLEASDLYDLASHVVSRLPCVYLPLECKDYLRILNHLDVRPVILPAAIETSHWEDLIRLRRTKIDLELKIKGQQAEIADVEAVILGFEQKIEKCKADVEDMKKSLIETRKCRRIEELDAEIQLVLKMGQVEVRLEGDVNDTQNAVLVSKTAVENVNELIRAAGECKLRALSRLLSFQRGTLLKQWEHECQKKSLEDLREDLKFTESVTVTKEMQRYLKRKAKGLPDEKTPQQLEEDIATVERQFGKILEDHQARLESIEKEIAAVRSKNEQLDRQILEMNVARCEMEHRRDLIAEAKQREHAERKLRMVMHRSELIKKLQDNYAELIELQTEHELLRLRRYPTFHFRMLDDNDAEKEDELPKCPC</sequence>
<keyword evidence="5 10" id="KW-0175">Coiled coil</keyword>
<gene>
    <name evidence="12" type="primary">LOC100643932</name>
</gene>
<evidence type="ECO:0000256" key="5">
    <source>
        <dbReference type="ARBA" id="ARBA00023054"/>
    </source>
</evidence>
<evidence type="ECO:0000256" key="8">
    <source>
        <dbReference type="ARBA" id="ARBA00023605"/>
    </source>
</evidence>
<evidence type="ECO:0000256" key="7">
    <source>
        <dbReference type="ARBA" id="ARBA00023273"/>
    </source>
</evidence>
<evidence type="ECO:0000256" key="3">
    <source>
        <dbReference type="ARBA" id="ARBA00022574"/>
    </source>
</evidence>
<dbReference type="KEGG" id="bter:100643932"/>
<keyword evidence="7" id="KW-0966">Cell projection</keyword>
<evidence type="ECO:0000256" key="4">
    <source>
        <dbReference type="ARBA" id="ARBA00022737"/>
    </source>
</evidence>
<dbReference type="InterPro" id="IPR036322">
    <property type="entry name" value="WD40_repeat_dom_sf"/>
</dbReference>
<proteinExistence type="inferred from homology"/>
<dbReference type="RefSeq" id="XP_048262512.1">
    <property type="nucleotide sequence ID" value="XM_048406555.1"/>
</dbReference>
<protein>
    <recommendedName>
        <fullName evidence="9">Cilia- and flagella-associated protein 43</fullName>
    </recommendedName>
</protein>
<dbReference type="InterPro" id="IPR015943">
    <property type="entry name" value="WD40/YVTN_repeat-like_dom_sf"/>
</dbReference>
<dbReference type="Gene3D" id="2.130.10.10">
    <property type="entry name" value="YVTN repeat-like/Quinoprotein amine dehydrogenase"/>
    <property type="match status" value="1"/>
</dbReference>
<dbReference type="Proteomes" id="UP000835206">
    <property type="component" value="Chromosome 6"/>
</dbReference>
<evidence type="ECO:0000313" key="11">
    <source>
        <dbReference type="Proteomes" id="UP000835206"/>
    </source>
</evidence>